<dbReference type="GO" id="GO:0003723">
    <property type="term" value="F:RNA binding"/>
    <property type="evidence" value="ECO:0007669"/>
    <property type="project" value="UniProtKB-UniRule"/>
</dbReference>
<reference evidence="3 4" key="1">
    <citation type="journal article" date="2018" name="Genome Biol. Evol.">
        <title>Multiple Roots of Fruiting Body Formation in Amoebozoa.</title>
        <authorList>
            <person name="Hillmann F."/>
            <person name="Forbes G."/>
            <person name="Novohradska S."/>
            <person name="Ferling I."/>
            <person name="Riege K."/>
            <person name="Groth M."/>
            <person name="Westermann M."/>
            <person name="Marz M."/>
            <person name="Spaller T."/>
            <person name="Winckler T."/>
            <person name="Schaap P."/>
            <person name="Glockner G."/>
        </authorList>
    </citation>
    <scope>NUCLEOTIDE SEQUENCE [LARGE SCALE GENOMIC DNA]</scope>
    <source>
        <strain evidence="3 4">Jena</strain>
    </source>
</reference>
<dbReference type="SMART" id="SM00360">
    <property type="entry name" value="RRM"/>
    <property type="match status" value="1"/>
</dbReference>
<dbReference type="InParanoid" id="A0A2P6MSP5"/>
<accession>A0A2P6MSP5</accession>
<name>A0A2P6MSP5_9EUKA</name>
<dbReference type="STRING" id="1890364.A0A2P6MSP5"/>
<protein>
    <submittedName>
        <fullName evidence="3">Peptidyl-prolyl cis-trans isomerase</fullName>
    </submittedName>
</protein>
<comment type="caution">
    <text evidence="3">The sequence shown here is derived from an EMBL/GenBank/DDBJ whole genome shotgun (WGS) entry which is preliminary data.</text>
</comment>
<dbReference type="PANTHER" id="PTHR48037">
    <property type="entry name" value="ATPASE E1"/>
    <property type="match status" value="1"/>
</dbReference>
<evidence type="ECO:0000313" key="3">
    <source>
        <dbReference type="EMBL" id="PRP74729.1"/>
    </source>
</evidence>
<dbReference type="SUPFAM" id="SSF54928">
    <property type="entry name" value="RNA-binding domain, RBD"/>
    <property type="match status" value="1"/>
</dbReference>
<dbReference type="PANTHER" id="PTHR48037:SF1">
    <property type="entry name" value="RRM DOMAIN-CONTAINING PROTEIN"/>
    <property type="match status" value="1"/>
</dbReference>
<keyword evidence="3" id="KW-0413">Isomerase</keyword>
<dbReference type="InterPro" id="IPR000504">
    <property type="entry name" value="RRM_dom"/>
</dbReference>
<dbReference type="Gene3D" id="3.30.70.330">
    <property type="match status" value="1"/>
</dbReference>
<sequence>MSVAVNPKRTIYIEELLRAAFIPFGDIIQVNMPTDNSGGKGFAFIEYEATDDAMAAMDNMHNSEILGKSVLPNPKRLLVLKDSRVVWKDEAVLKMAKDSKEGITISKQGIVQESVVEVNAPKRQKYDPSSNKLAETPQGYDRCSKCGAWGKDVVKQNGMCDYCTSKCS</sequence>
<dbReference type="InterPro" id="IPR035979">
    <property type="entry name" value="RBD_domain_sf"/>
</dbReference>
<evidence type="ECO:0000313" key="4">
    <source>
        <dbReference type="Proteomes" id="UP000241769"/>
    </source>
</evidence>
<keyword evidence="1" id="KW-0694">RNA-binding</keyword>
<evidence type="ECO:0000256" key="1">
    <source>
        <dbReference type="PROSITE-ProRule" id="PRU00176"/>
    </source>
</evidence>
<gene>
    <name evidence="3" type="ORF">PROFUN_15497</name>
</gene>
<keyword evidence="4" id="KW-1185">Reference proteome</keyword>
<dbReference type="GO" id="GO:0016853">
    <property type="term" value="F:isomerase activity"/>
    <property type="evidence" value="ECO:0007669"/>
    <property type="project" value="UniProtKB-KW"/>
</dbReference>
<dbReference type="PROSITE" id="PS50102">
    <property type="entry name" value="RRM"/>
    <property type="match status" value="1"/>
</dbReference>
<proteinExistence type="predicted"/>
<dbReference type="EMBL" id="MDYQ01000443">
    <property type="protein sequence ID" value="PRP74729.1"/>
    <property type="molecule type" value="Genomic_DNA"/>
</dbReference>
<organism evidence="3 4">
    <name type="scientific">Planoprotostelium fungivorum</name>
    <dbReference type="NCBI Taxonomy" id="1890364"/>
    <lineage>
        <taxon>Eukaryota</taxon>
        <taxon>Amoebozoa</taxon>
        <taxon>Evosea</taxon>
        <taxon>Variosea</taxon>
        <taxon>Cavosteliida</taxon>
        <taxon>Cavosteliaceae</taxon>
        <taxon>Planoprotostelium</taxon>
    </lineage>
</organism>
<feature type="domain" description="RRM" evidence="2">
    <location>
        <begin position="1"/>
        <end position="70"/>
    </location>
</feature>
<dbReference type="OrthoDB" id="193499at2759"/>
<dbReference type="Proteomes" id="UP000241769">
    <property type="component" value="Unassembled WGS sequence"/>
</dbReference>
<dbReference type="InterPro" id="IPR012677">
    <property type="entry name" value="Nucleotide-bd_a/b_plait_sf"/>
</dbReference>
<dbReference type="AlphaFoldDB" id="A0A2P6MSP5"/>
<dbReference type="Pfam" id="PF00076">
    <property type="entry name" value="RRM_1"/>
    <property type="match status" value="1"/>
</dbReference>
<evidence type="ECO:0000259" key="2">
    <source>
        <dbReference type="PROSITE" id="PS50102"/>
    </source>
</evidence>